<sequence length="674" mass="74428">MGGGDGYRSVAYFVNWAIYGRKHKPQDLPAEKLTHVLYAFANVRPESGEVYLTDLWADKDIHFEGDSWNDVGDNLYGCLKQLNILKRKNRSLKILLSIGGWTYSSNFAVPASTPSGREKFASSAVELIKDYGFDGLDIDWEYPKSSTEAENFVLLLQACREAMDAYSCTLPQKYHFELTVACPAGPQNYNILDISGMDQYLDFWNLMAYDYAGSWDSCTGHQSNIKPSEQNPAATPFNTEQAVEHYRNCGVHPSKIVLGMPLYGRAFQNTDGIGKPYSGVGEGSWEAGVFDYKVLPLEGAEECYDEVAKATFSYDGGKRHLVSYDTCEMAREKAEWIKEHGLGGGMWWESSADRQGERSLIGTVVGVLEEMETKKNCIEYPHSKFDNLRKGFEGWGHALYGGLHPCLLLAHSLPQKTQLWNSGTLPYSFIITMKFTAIAIVLTALVASASAACKADNCARLVTGSERSQPALKSRLADCSRFQKGGTVPSYATASCPGDRYSSACSCARFTKASTTASSTTKTSTTTSSTTKTSTTTPSTTRKNCTLMFTIRTDQSKLTLRHQPPHTVQNVDKLRRITVALITMVGALATVELSLSQVVLPVTLVPFVKVAIMRKTVEKVVASDVSTANSADFNSGEPVQLLMDARLVDLAWSYKKYAEKKYRQYWGETVAESI</sequence>
<dbReference type="EMBL" id="JAZHXI010000004">
    <property type="protein sequence ID" value="KAL2072361.1"/>
    <property type="molecule type" value="Genomic_DNA"/>
</dbReference>
<dbReference type="SUPFAM" id="SSF51445">
    <property type="entry name" value="(Trans)glycosidases"/>
    <property type="match status" value="1"/>
</dbReference>
<evidence type="ECO:0000256" key="6">
    <source>
        <dbReference type="ARBA" id="ARBA00023277"/>
    </source>
</evidence>
<dbReference type="SUPFAM" id="SSF54556">
    <property type="entry name" value="Chitinase insertion domain"/>
    <property type="match status" value="1"/>
</dbReference>
<feature type="region of interest" description="Disordered" evidence="10">
    <location>
        <begin position="518"/>
        <end position="540"/>
    </location>
</feature>
<dbReference type="InterPro" id="IPR001223">
    <property type="entry name" value="Glyco_hydro18_cat"/>
</dbReference>
<dbReference type="InterPro" id="IPR017853">
    <property type="entry name" value="GH"/>
</dbReference>
<evidence type="ECO:0000259" key="11">
    <source>
        <dbReference type="PROSITE" id="PS51910"/>
    </source>
</evidence>
<keyword evidence="13" id="KW-1185">Reference proteome</keyword>
<keyword evidence="8" id="KW-0624">Polysaccharide degradation</keyword>
<comment type="catalytic activity">
    <reaction evidence="1">
        <text>Random endo-hydrolysis of N-acetyl-beta-D-glucosaminide (1-&gt;4)-beta-linkages in chitin and chitodextrins.</text>
        <dbReference type="EC" id="3.2.1.14"/>
    </reaction>
</comment>
<keyword evidence="7 9" id="KW-0326">Glycosidase</keyword>
<dbReference type="InterPro" id="IPR011583">
    <property type="entry name" value="Chitinase_II/V-like_cat"/>
</dbReference>
<keyword evidence="5" id="KW-0146">Chitin degradation</keyword>
<dbReference type="EC" id="3.2.1.14" evidence="3"/>
<keyword evidence="6" id="KW-0119">Carbohydrate metabolism</keyword>
<evidence type="ECO:0000256" key="3">
    <source>
        <dbReference type="ARBA" id="ARBA00012729"/>
    </source>
</evidence>
<dbReference type="SMART" id="SM00636">
    <property type="entry name" value="Glyco_18"/>
    <property type="match status" value="1"/>
</dbReference>
<evidence type="ECO:0000256" key="2">
    <source>
        <dbReference type="ARBA" id="ARBA00008682"/>
    </source>
</evidence>
<dbReference type="PANTHER" id="PTHR11177">
    <property type="entry name" value="CHITINASE"/>
    <property type="match status" value="1"/>
</dbReference>
<dbReference type="Pfam" id="PF00704">
    <property type="entry name" value="Glyco_hydro_18"/>
    <property type="match status" value="1"/>
</dbReference>
<evidence type="ECO:0000256" key="10">
    <source>
        <dbReference type="SAM" id="MobiDB-lite"/>
    </source>
</evidence>
<feature type="domain" description="GH18" evidence="11">
    <location>
        <begin position="7"/>
        <end position="371"/>
    </location>
</feature>
<dbReference type="PANTHER" id="PTHR11177:SF317">
    <property type="entry name" value="CHITINASE 12-RELATED"/>
    <property type="match status" value="1"/>
</dbReference>
<organism evidence="12 13">
    <name type="scientific">Oculimacula yallundae</name>
    <dbReference type="NCBI Taxonomy" id="86028"/>
    <lineage>
        <taxon>Eukaryota</taxon>
        <taxon>Fungi</taxon>
        <taxon>Dikarya</taxon>
        <taxon>Ascomycota</taxon>
        <taxon>Pezizomycotina</taxon>
        <taxon>Leotiomycetes</taxon>
        <taxon>Helotiales</taxon>
        <taxon>Ploettnerulaceae</taxon>
        <taxon>Oculimacula</taxon>
    </lineage>
</organism>
<evidence type="ECO:0000256" key="9">
    <source>
        <dbReference type="RuleBase" id="RU000489"/>
    </source>
</evidence>
<evidence type="ECO:0000256" key="1">
    <source>
        <dbReference type="ARBA" id="ARBA00000822"/>
    </source>
</evidence>
<dbReference type="Proteomes" id="UP001595075">
    <property type="component" value="Unassembled WGS sequence"/>
</dbReference>
<dbReference type="PROSITE" id="PS51910">
    <property type="entry name" value="GH18_2"/>
    <property type="match status" value="1"/>
</dbReference>
<protein>
    <recommendedName>
        <fullName evidence="3">chitinase</fullName>
        <ecNumber evidence="3">3.2.1.14</ecNumber>
    </recommendedName>
</protein>
<dbReference type="PROSITE" id="PS01095">
    <property type="entry name" value="GH18_1"/>
    <property type="match status" value="1"/>
</dbReference>
<keyword evidence="4 9" id="KW-0378">Hydrolase</keyword>
<evidence type="ECO:0000256" key="5">
    <source>
        <dbReference type="ARBA" id="ARBA00023024"/>
    </source>
</evidence>
<comment type="similarity">
    <text evidence="2">Belongs to the glycosyl hydrolase 18 family. Chitinase class V subfamily.</text>
</comment>
<comment type="caution">
    <text evidence="12">The sequence shown here is derived from an EMBL/GenBank/DDBJ whole genome shotgun (WGS) entry which is preliminary data.</text>
</comment>
<name>A0ABR4CT89_9HELO</name>
<evidence type="ECO:0000256" key="8">
    <source>
        <dbReference type="ARBA" id="ARBA00023326"/>
    </source>
</evidence>
<proteinExistence type="inferred from homology"/>
<evidence type="ECO:0000256" key="7">
    <source>
        <dbReference type="ARBA" id="ARBA00023295"/>
    </source>
</evidence>
<dbReference type="CDD" id="cd06548">
    <property type="entry name" value="GH18_chitinase"/>
    <property type="match status" value="1"/>
</dbReference>
<dbReference type="InterPro" id="IPR029070">
    <property type="entry name" value="Chitinase_insertion_sf"/>
</dbReference>
<evidence type="ECO:0000256" key="4">
    <source>
        <dbReference type="ARBA" id="ARBA00022801"/>
    </source>
</evidence>
<reference evidence="12 13" key="1">
    <citation type="journal article" date="2024" name="Commun. Biol.">
        <title>Comparative genomic analysis of thermophilic fungi reveals convergent evolutionary adaptations and gene losses.</title>
        <authorList>
            <person name="Steindorff A.S."/>
            <person name="Aguilar-Pontes M.V."/>
            <person name="Robinson A.J."/>
            <person name="Andreopoulos B."/>
            <person name="LaButti K."/>
            <person name="Kuo A."/>
            <person name="Mondo S."/>
            <person name="Riley R."/>
            <person name="Otillar R."/>
            <person name="Haridas S."/>
            <person name="Lipzen A."/>
            <person name="Grimwood J."/>
            <person name="Schmutz J."/>
            <person name="Clum A."/>
            <person name="Reid I.D."/>
            <person name="Moisan M.C."/>
            <person name="Butler G."/>
            <person name="Nguyen T.T.M."/>
            <person name="Dewar K."/>
            <person name="Conant G."/>
            <person name="Drula E."/>
            <person name="Henrissat B."/>
            <person name="Hansel C."/>
            <person name="Singer S."/>
            <person name="Hutchinson M.I."/>
            <person name="de Vries R.P."/>
            <person name="Natvig D.O."/>
            <person name="Powell A.J."/>
            <person name="Tsang A."/>
            <person name="Grigoriev I.V."/>
        </authorList>
    </citation>
    <scope>NUCLEOTIDE SEQUENCE [LARGE SCALE GENOMIC DNA]</scope>
    <source>
        <strain evidence="12 13">CBS 494.80</strain>
    </source>
</reference>
<evidence type="ECO:0000313" key="12">
    <source>
        <dbReference type="EMBL" id="KAL2072361.1"/>
    </source>
</evidence>
<dbReference type="InterPro" id="IPR050314">
    <property type="entry name" value="Glycosyl_Hydrlase_18"/>
</dbReference>
<evidence type="ECO:0000313" key="13">
    <source>
        <dbReference type="Proteomes" id="UP001595075"/>
    </source>
</evidence>
<gene>
    <name evidence="12" type="ORF">VTL71DRAFT_11704</name>
</gene>
<accession>A0ABR4CT89</accession>
<dbReference type="Gene3D" id="3.10.50.10">
    <property type="match status" value="1"/>
</dbReference>
<dbReference type="Gene3D" id="3.20.20.80">
    <property type="entry name" value="Glycosidases"/>
    <property type="match status" value="1"/>
</dbReference>
<dbReference type="InterPro" id="IPR001579">
    <property type="entry name" value="Glyco_hydro_18_chit_AS"/>
</dbReference>